<dbReference type="Proteomes" id="UP000256708">
    <property type="component" value="Unassembled WGS sequence"/>
</dbReference>
<dbReference type="GO" id="GO:0051920">
    <property type="term" value="F:peroxiredoxin activity"/>
    <property type="evidence" value="ECO:0007669"/>
    <property type="project" value="InterPro"/>
</dbReference>
<dbReference type="PANTHER" id="PTHR35446:SF3">
    <property type="entry name" value="CMD DOMAIN-CONTAINING PROTEIN"/>
    <property type="match status" value="1"/>
</dbReference>
<dbReference type="InterPro" id="IPR004675">
    <property type="entry name" value="AhpD_core"/>
</dbReference>
<dbReference type="NCBIfam" id="TIGR00778">
    <property type="entry name" value="ahpD_dom"/>
    <property type="match status" value="1"/>
</dbReference>
<organism evidence="2 3">
    <name type="scientific">Pontibacter diazotrophicus</name>
    <dbReference type="NCBI Taxonomy" id="1400979"/>
    <lineage>
        <taxon>Bacteria</taxon>
        <taxon>Pseudomonadati</taxon>
        <taxon>Bacteroidota</taxon>
        <taxon>Cytophagia</taxon>
        <taxon>Cytophagales</taxon>
        <taxon>Hymenobacteraceae</taxon>
        <taxon>Pontibacter</taxon>
    </lineage>
</organism>
<dbReference type="Gene3D" id="1.20.1290.10">
    <property type="entry name" value="AhpD-like"/>
    <property type="match status" value="1"/>
</dbReference>
<dbReference type="PANTHER" id="PTHR35446">
    <property type="entry name" value="SI:CH211-175M2.5"/>
    <property type="match status" value="1"/>
</dbReference>
<name>A0A3D8L5H4_9BACT</name>
<evidence type="ECO:0000313" key="2">
    <source>
        <dbReference type="EMBL" id="RDV12659.1"/>
    </source>
</evidence>
<dbReference type="OrthoDB" id="9808310at2"/>
<dbReference type="Pfam" id="PF02627">
    <property type="entry name" value="CMD"/>
    <property type="match status" value="1"/>
</dbReference>
<feature type="domain" description="Carboxymuconolactone decarboxylase-like" evidence="1">
    <location>
        <begin position="60"/>
        <end position="114"/>
    </location>
</feature>
<evidence type="ECO:0000313" key="3">
    <source>
        <dbReference type="Proteomes" id="UP000256708"/>
    </source>
</evidence>
<proteinExistence type="predicted"/>
<dbReference type="RefSeq" id="WP_115567814.1">
    <property type="nucleotide sequence ID" value="NZ_QRGR01000032.1"/>
</dbReference>
<gene>
    <name evidence="2" type="ORF">DXT99_22275</name>
</gene>
<reference evidence="3" key="1">
    <citation type="submission" date="2018-08" db="EMBL/GenBank/DDBJ databases">
        <authorList>
            <person name="Liu Z.-W."/>
            <person name="Du Z.-J."/>
        </authorList>
    </citation>
    <scope>NUCLEOTIDE SEQUENCE [LARGE SCALE GENOMIC DNA]</scope>
    <source>
        <strain evidence="3">H4X</strain>
    </source>
</reference>
<dbReference type="SUPFAM" id="SSF69118">
    <property type="entry name" value="AhpD-like"/>
    <property type="match status" value="1"/>
</dbReference>
<dbReference type="InterPro" id="IPR029032">
    <property type="entry name" value="AhpD-like"/>
</dbReference>
<comment type="caution">
    <text evidence="2">The sequence shown here is derived from an EMBL/GenBank/DDBJ whole genome shotgun (WGS) entry which is preliminary data.</text>
</comment>
<sequence>MEEKRFKTTLEPVTLDNANEAQKPQLEKSLKEMGMIPNMYANMVNSPGLMETYAIGYDRFRKNSGFSPVEQEVVFLTISVLNGCEYCAAAHSFIADKMSKVPQEVTDAIRDGEEIPDAKLRALSDFTKVMFEKRGNPNQEDVRAFLEAGYQEKQILEIVLALAVKTLSNYSNHIFQTPVDDAFSSRKWSKRESQEA</sequence>
<keyword evidence="3" id="KW-1185">Reference proteome</keyword>
<accession>A0A3D8L5H4</accession>
<protein>
    <submittedName>
        <fullName evidence="2">Carboxymuconolactone decarboxylase family protein</fullName>
    </submittedName>
</protein>
<evidence type="ECO:0000259" key="1">
    <source>
        <dbReference type="Pfam" id="PF02627"/>
    </source>
</evidence>
<dbReference type="AlphaFoldDB" id="A0A3D8L5H4"/>
<dbReference type="InterPro" id="IPR003779">
    <property type="entry name" value="CMD-like"/>
</dbReference>
<dbReference type="EMBL" id="QRGR01000032">
    <property type="protein sequence ID" value="RDV12659.1"/>
    <property type="molecule type" value="Genomic_DNA"/>
</dbReference>